<evidence type="ECO:0000313" key="3">
    <source>
        <dbReference type="Proteomes" id="UP000247702"/>
    </source>
</evidence>
<evidence type="ECO:0000313" key="2">
    <source>
        <dbReference type="EMBL" id="GES84710.1"/>
    </source>
</evidence>
<reference evidence="1 3" key="1">
    <citation type="submission" date="2017-11" db="EMBL/GenBank/DDBJ databases">
        <title>The genome of Rhizophagus clarus HR1 reveals common genetic basis of auxotrophy among arbuscular mycorrhizal fungi.</title>
        <authorList>
            <person name="Kobayashi Y."/>
        </authorList>
    </citation>
    <scope>NUCLEOTIDE SEQUENCE [LARGE SCALE GENOMIC DNA]</scope>
    <source>
        <strain evidence="1 3">HR1</strain>
    </source>
</reference>
<gene>
    <name evidence="2" type="ORF">RCL2_001181300</name>
    <name evidence="1" type="ORF">RclHR1_11240001</name>
</gene>
<sequence length="225" mass="25255">MKLVKYTESNPVNYNANYGTTDYSNSSDKGVTFQDVNKQGKRLIRTFSSDADPVWYKPLAQETNIPNALISLIVYTAPRVYSSILTSQDSLAKIFFLLEKKVRDIVEHGISCANQNLVNSGIPHQDTQQIIFKSVSVDQQSHQNLPVNPDAMQIFLDTDTILPPPSNGTHDAKPNKSKKATLKSIEKVYVNQIIPNDKMNNFKDIFVYDVPASWSYAKIIAKLKA</sequence>
<comment type="caution">
    <text evidence="1">The sequence shown here is derived from an EMBL/GenBank/DDBJ whole genome shotgun (WGS) entry which is preliminary data.</text>
</comment>
<evidence type="ECO:0000313" key="1">
    <source>
        <dbReference type="EMBL" id="GBB84671.1"/>
    </source>
</evidence>
<dbReference type="Proteomes" id="UP000615446">
    <property type="component" value="Unassembled WGS sequence"/>
</dbReference>
<dbReference type="EMBL" id="BLAL01000083">
    <property type="protein sequence ID" value="GES84710.1"/>
    <property type="molecule type" value="Genomic_DNA"/>
</dbReference>
<protein>
    <submittedName>
        <fullName evidence="1">Uncharacterized protein</fullName>
    </submittedName>
</protein>
<name>A0A2Z6QIV5_9GLOM</name>
<dbReference type="Proteomes" id="UP000247702">
    <property type="component" value="Unassembled WGS sequence"/>
</dbReference>
<dbReference type="EMBL" id="BEXD01000141">
    <property type="protein sequence ID" value="GBB84671.1"/>
    <property type="molecule type" value="Genomic_DNA"/>
</dbReference>
<accession>A0A2Z6QIV5</accession>
<organism evidence="1 3">
    <name type="scientific">Rhizophagus clarus</name>
    <dbReference type="NCBI Taxonomy" id="94130"/>
    <lineage>
        <taxon>Eukaryota</taxon>
        <taxon>Fungi</taxon>
        <taxon>Fungi incertae sedis</taxon>
        <taxon>Mucoromycota</taxon>
        <taxon>Glomeromycotina</taxon>
        <taxon>Glomeromycetes</taxon>
        <taxon>Glomerales</taxon>
        <taxon>Glomeraceae</taxon>
        <taxon>Rhizophagus</taxon>
    </lineage>
</organism>
<proteinExistence type="predicted"/>
<dbReference type="AlphaFoldDB" id="A0A2Z6QIV5"/>
<reference evidence="2" key="2">
    <citation type="submission" date="2019-10" db="EMBL/GenBank/DDBJ databases">
        <title>Conservation and host-specific expression of non-tandemly repeated heterogenous ribosome RNA gene in arbuscular mycorrhizal fungi.</title>
        <authorList>
            <person name="Maeda T."/>
            <person name="Kobayashi Y."/>
            <person name="Nakagawa T."/>
            <person name="Ezawa T."/>
            <person name="Yamaguchi K."/>
            <person name="Bino T."/>
            <person name="Nishimoto Y."/>
            <person name="Shigenobu S."/>
            <person name="Kawaguchi M."/>
        </authorList>
    </citation>
    <scope>NUCLEOTIDE SEQUENCE</scope>
    <source>
        <strain evidence="2">HR1</strain>
    </source>
</reference>
<keyword evidence="3" id="KW-1185">Reference proteome</keyword>